<protein>
    <submittedName>
        <fullName evidence="2">Uncharacterized protein</fullName>
    </submittedName>
</protein>
<dbReference type="AlphaFoldDB" id="A0A7R9Q2X6"/>
<feature type="region of interest" description="Disordered" evidence="1">
    <location>
        <begin position="718"/>
        <end position="743"/>
    </location>
</feature>
<feature type="compositionally biased region" description="Pro residues" evidence="1">
    <location>
        <begin position="39"/>
        <end position="51"/>
    </location>
</feature>
<proteinExistence type="predicted"/>
<feature type="region of interest" description="Disordered" evidence="1">
    <location>
        <begin position="39"/>
        <end position="61"/>
    </location>
</feature>
<evidence type="ECO:0000313" key="3">
    <source>
        <dbReference type="Proteomes" id="UP000759131"/>
    </source>
</evidence>
<gene>
    <name evidence="2" type="ORF">OSB1V03_LOCUS10659</name>
</gene>
<feature type="compositionally biased region" description="Low complexity" evidence="1">
    <location>
        <begin position="718"/>
        <end position="729"/>
    </location>
</feature>
<reference evidence="2" key="1">
    <citation type="submission" date="2020-11" db="EMBL/GenBank/DDBJ databases">
        <authorList>
            <person name="Tran Van P."/>
        </authorList>
    </citation>
    <scope>NUCLEOTIDE SEQUENCE</scope>
</reference>
<feature type="non-terminal residue" evidence="2">
    <location>
        <position position="1"/>
    </location>
</feature>
<dbReference type="OrthoDB" id="6433948at2759"/>
<evidence type="ECO:0000313" key="2">
    <source>
        <dbReference type="EMBL" id="CAD7630246.1"/>
    </source>
</evidence>
<feature type="compositionally biased region" description="Polar residues" evidence="1">
    <location>
        <begin position="244"/>
        <end position="260"/>
    </location>
</feature>
<dbReference type="EMBL" id="OC862454">
    <property type="protein sequence ID" value="CAD7630246.1"/>
    <property type="molecule type" value="Genomic_DNA"/>
</dbReference>
<accession>A0A7R9Q2X6</accession>
<feature type="region of interest" description="Disordered" evidence="1">
    <location>
        <begin position="761"/>
        <end position="786"/>
    </location>
</feature>
<organism evidence="2">
    <name type="scientific">Medioppia subpectinata</name>
    <dbReference type="NCBI Taxonomy" id="1979941"/>
    <lineage>
        <taxon>Eukaryota</taxon>
        <taxon>Metazoa</taxon>
        <taxon>Ecdysozoa</taxon>
        <taxon>Arthropoda</taxon>
        <taxon>Chelicerata</taxon>
        <taxon>Arachnida</taxon>
        <taxon>Acari</taxon>
        <taxon>Acariformes</taxon>
        <taxon>Sarcoptiformes</taxon>
        <taxon>Oribatida</taxon>
        <taxon>Brachypylina</taxon>
        <taxon>Oppioidea</taxon>
        <taxon>Oppiidae</taxon>
        <taxon>Medioppia</taxon>
    </lineage>
</organism>
<feature type="region of interest" description="Disordered" evidence="1">
    <location>
        <begin position="235"/>
        <end position="266"/>
    </location>
</feature>
<feature type="region of interest" description="Disordered" evidence="1">
    <location>
        <begin position="486"/>
        <end position="510"/>
    </location>
</feature>
<keyword evidence="3" id="KW-1185">Reference proteome</keyword>
<feature type="compositionally biased region" description="Polar residues" evidence="1">
    <location>
        <begin position="494"/>
        <end position="510"/>
    </location>
</feature>
<evidence type="ECO:0000256" key="1">
    <source>
        <dbReference type="SAM" id="MobiDB-lite"/>
    </source>
</evidence>
<feature type="compositionally biased region" description="Polar residues" evidence="1">
    <location>
        <begin position="766"/>
        <end position="786"/>
    </location>
</feature>
<sequence>MWCGSEMWCGSGSRCARVSGVLGKRRVVSVVFVSPRFPPDPKTPPAVPQPPSHGYHTFDSKKSQKTVKKEKDINSANKFVKQLSLALRYFQDVVEKDKLEQLSGSVTIILEIVLTGYSELKAYLINNEQSSQIVSATNQVYQCLAELIRWSDTVLLKNDKSVDKQTVTDIAKNVYESVNVYQCLAELIRWSDTVLLKNDKSVDKQTVTDIAKNVYESVNSLVQLCIDRYNSRENAVKNNEERTSAPTGGSSAGLSTQTLGRPTKKPAPISLALLNSSSAHRSSLPEIPLSPREKEILETTNFPTPPPVPFRSGHIDRLNHSLSSDNVLNSSSLGDVFDGPIQAPPKPPLPVGVDGLPLSVSNIVESGVEDRSAARPPPLPPKRFPRSEKVLFSQSAQQSFDWSQTCQSSNCTSNCNSVDSCLNYSGLSHLSADDLLSMSRSDANSDCRGFRSQLNSYNTNSSSDENRSTTSSYNFSRFEYKTTTRVSQTTTQSIHSSNNQSKESLAFSLSSPPFHSHRIDSLIDKMRSFRTSGGGEDTVDGVVVPPELPVKMRSKLSLSNIHNILDSKPMRPVSEYDNLVGTPDSSHHCGHQLIHRLPNNTNNNNNNNETNFQYSLQTHTSCPHSTSCPHFMNNAPTLEVSDCCNDLENRPPPLPPKRRNIMAYMEMVDSYNGPESAEFYRNSMATYASIENQWHAVEKTFFQQRSITTSFVSGSSDDSVFSFESETSSTPPPSLPPKKKKSLLTTASSTLTTTPKLEELPELMPRTSTPVSLVPSSDSGISSQPELTRVEIEEPEELTALDETDVSAYIVLKVATDDGPDIRGGTVDGLIVKATEVSKN</sequence>
<dbReference type="Proteomes" id="UP000759131">
    <property type="component" value="Unassembled WGS sequence"/>
</dbReference>
<dbReference type="EMBL" id="CAJPIZ010007879">
    <property type="protein sequence ID" value="CAG2110676.1"/>
    <property type="molecule type" value="Genomic_DNA"/>
</dbReference>
<name>A0A7R9Q2X6_9ACAR</name>